<comment type="caution">
    <text evidence="1">The sequence shown here is derived from an EMBL/GenBank/DDBJ whole genome shotgun (WGS) entry which is preliminary data.</text>
</comment>
<proteinExistence type="predicted"/>
<protein>
    <submittedName>
        <fullName evidence="1">Uncharacterized protein</fullName>
    </submittedName>
</protein>
<name>A0A645D3K8_9ZZZZ</name>
<dbReference type="AlphaFoldDB" id="A0A645D3K8"/>
<organism evidence="1">
    <name type="scientific">bioreactor metagenome</name>
    <dbReference type="NCBI Taxonomy" id="1076179"/>
    <lineage>
        <taxon>unclassified sequences</taxon>
        <taxon>metagenomes</taxon>
        <taxon>ecological metagenomes</taxon>
    </lineage>
</organism>
<reference evidence="1" key="1">
    <citation type="submission" date="2019-08" db="EMBL/GenBank/DDBJ databases">
        <authorList>
            <person name="Kucharzyk K."/>
            <person name="Murdoch R.W."/>
            <person name="Higgins S."/>
            <person name="Loffler F."/>
        </authorList>
    </citation>
    <scope>NUCLEOTIDE SEQUENCE</scope>
</reference>
<accession>A0A645D3K8</accession>
<evidence type="ECO:0000313" key="1">
    <source>
        <dbReference type="EMBL" id="MPM83693.1"/>
    </source>
</evidence>
<gene>
    <name evidence="1" type="ORF">SDC9_130762</name>
</gene>
<sequence length="66" mass="7512">MDFCGICNAVGFDDLQPGPLYCFLHKKDRNLVESDFNGNSEIDFGGVFRNHYFETVGIKDFREGSE</sequence>
<dbReference type="EMBL" id="VSSQ01032436">
    <property type="protein sequence ID" value="MPM83693.1"/>
    <property type="molecule type" value="Genomic_DNA"/>
</dbReference>